<evidence type="ECO:0000313" key="1">
    <source>
        <dbReference type="EMBL" id="SES00239.1"/>
    </source>
</evidence>
<accession>A0A1H9TT15</accession>
<gene>
    <name evidence="1" type="ORF">SAMN05216188_11950</name>
</gene>
<sequence>MGAGSMGGMTGAAAGEVPLRDPLRGAPFAATSSVVVARLVARSGVAVPCGWFSDLSTADR</sequence>
<evidence type="ECO:0000313" key="2">
    <source>
        <dbReference type="Proteomes" id="UP000199352"/>
    </source>
</evidence>
<dbReference type="RefSeq" id="WP_143116357.1">
    <property type="nucleotide sequence ID" value="NZ_FOFR01000019.1"/>
</dbReference>
<dbReference type="Proteomes" id="UP000199352">
    <property type="component" value="Unassembled WGS sequence"/>
</dbReference>
<dbReference type="AlphaFoldDB" id="A0A1H9TT15"/>
<reference evidence="2" key="1">
    <citation type="submission" date="2016-10" db="EMBL/GenBank/DDBJ databases">
        <authorList>
            <person name="Varghese N."/>
            <person name="Submissions S."/>
        </authorList>
    </citation>
    <scope>NUCLEOTIDE SEQUENCE [LARGE SCALE GENOMIC DNA]</scope>
    <source>
        <strain evidence="2">CGMCC 4.3525</strain>
    </source>
</reference>
<keyword evidence="2" id="KW-1185">Reference proteome</keyword>
<protein>
    <submittedName>
        <fullName evidence="1">Uncharacterized protein</fullName>
    </submittedName>
</protein>
<organism evidence="1 2">
    <name type="scientific">Lentzea xinjiangensis</name>
    <dbReference type="NCBI Taxonomy" id="402600"/>
    <lineage>
        <taxon>Bacteria</taxon>
        <taxon>Bacillati</taxon>
        <taxon>Actinomycetota</taxon>
        <taxon>Actinomycetes</taxon>
        <taxon>Pseudonocardiales</taxon>
        <taxon>Pseudonocardiaceae</taxon>
        <taxon>Lentzea</taxon>
    </lineage>
</organism>
<dbReference type="EMBL" id="FOFR01000019">
    <property type="protein sequence ID" value="SES00239.1"/>
    <property type="molecule type" value="Genomic_DNA"/>
</dbReference>
<name>A0A1H9TT15_9PSEU</name>
<proteinExistence type="predicted"/>